<protein>
    <recommendedName>
        <fullName evidence="3 12">Thymidylate kinase</fullName>
        <ecNumber evidence="2 12">2.7.4.9</ecNumber>
    </recommendedName>
    <alternativeName>
        <fullName evidence="9 12">dTMP kinase</fullName>
    </alternativeName>
</protein>
<keyword evidence="5 12" id="KW-0545">Nucleotide biosynthesis</keyword>
<dbReference type="RefSeq" id="WP_072287611.1">
    <property type="nucleotide sequence ID" value="NZ_CP015455.1"/>
</dbReference>
<evidence type="ECO:0000313" key="14">
    <source>
        <dbReference type="EMBL" id="APG25767.1"/>
    </source>
</evidence>
<comment type="similarity">
    <text evidence="1 12">Belongs to the thymidylate kinase family.</text>
</comment>
<dbReference type="GO" id="GO:0006227">
    <property type="term" value="P:dUDP biosynthetic process"/>
    <property type="evidence" value="ECO:0007669"/>
    <property type="project" value="TreeGrafter"/>
</dbReference>
<evidence type="ECO:0000256" key="3">
    <source>
        <dbReference type="ARBA" id="ARBA00017144"/>
    </source>
</evidence>
<evidence type="ECO:0000256" key="6">
    <source>
        <dbReference type="ARBA" id="ARBA00022741"/>
    </source>
</evidence>
<dbReference type="GO" id="GO:0005829">
    <property type="term" value="C:cytosol"/>
    <property type="evidence" value="ECO:0007669"/>
    <property type="project" value="TreeGrafter"/>
</dbReference>
<evidence type="ECO:0000256" key="7">
    <source>
        <dbReference type="ARBA" id="ARBA00022777"/>
    </source>
</evidence>
<evidence type="ECO:0000256" key="4">
    <source>
        <dbReference type="ARBA" id="ARBA00022679"/>
    </source>
</evidence>
<dbReference type="EC" id="2.7.4.9" evidence="2 12"/>
<dbReference type="Proteomes" id="UP000182264">
    <property type="component" value="Chromosome"/>
</dbReference>
<evidence type="ECO:0000259" key="13">
    <source>
        <dbReference type="Pfam" id="PF02223"/>
    </source>
</evidence>
<comment type="catalytic activity">
    <reaction evidence="10 12">
        <text>dTMP + ATP = dTDP + ADP</text>
        <dbReference type="Rhea" id="RHEA:13517"/>
        <dbReference type="ChEBI" id="CHEBI:30616"/>
        <dbReference type="ChEBI" id="CHEBI:58369"/>
        <dbReference type="ChEBI" id="CHEBI:63528"/>
        <dbReference type="ChEBI" id="CHEBI:456216"/>
        <dbReference type="EC" id="2.7.4.9"/>
    </reaction>
</comment>
<keyword evidence="6 12" id="KW-0547">Nucleotide-binding</keyword>
<dbReference type="HAMAP" id="MF_00165">
    <property type="entry name" value="Thymidylate_kinase"/>
    <property type="match status" value="1"/>
</dbReference>
<dbReference type="Pfam" id="PF02223">
    <property type="entry name" value="Thymidylate_kin"/>
    <property type="match status" value="1"/>
</dbReference>
<evidence type="ECO:0000256" key="12">
    <source>
        <dbReference type="HAMAP-Rule" id="MF_00165"/>
    </source>
</evidence>
<dbReference type="InterPro" id="IPR018094">
    <property type="entry name" value="Thymidylate_kinase"/>
</dbReference>
<dbReference type="GO" id="GO:0004798">
    <property type="term" value="F:dTMP kinase activity"/>
    <property type="evidence" value="ECO:0007669"/>
    <property type="project" value="UniProtKB-UniRule"/>
</dbReference>
<dbReference type="AlphaFoldDB" id="A0A1L3GIJ8"/>
<dbReference type="PANTHER" id="PTHR10344:SF4">
    <property type="entry name" value="UMP-CMP KINASE 2, MITOCHONDRIAL"/>
    <property type="match status" value="1"/>
</dbReference>
<evidence type="ECO:0000256" key="8">
    <source>
        <dbReference type="ARBA" id="ARBA00022840"/>
    </source>
</evidence>
<evidence type="ECO:0000313" key="15">
    <source>
        <dbReference type="Proteomes" id="UP000182264"/>
    </source>
</evidence>
<proteinExistence type="inferred from homology"/>
<dbReference type="GO" id="GO:0005524">
    <property type="term" value="F:ATP binding"/>
    <property type="evidence" value="ECO:0007669"/>
    <property type="project" value="UniProtKB-UniRule"/>
</dbReference>
<keyword evidence="7 12" id="KW-0418">Kinase</keyword>
<dbReference type="NCBIfam" id="TIGR00041">
    <property type="entry name" value="DTMP_kinase"/>
    <property type="match status" value="1"/>
</dbReference>
<feature type="binding site" evidence="12">
    <location>
        <begin position="9"/>
        <end position="16"/>
    </location>
    <ligand>
        <name>ATP</name>
        <dbReference type="ChEBI" id="CHEBI:30616"/>
    </ligand>
</feature>
<dbReference type="GO" id="GO:0006233">
    <property type="term" value="P:dTDP biosynthetic process"/>
    <property type="evidence" value="ECO:0007669"/>
    <property type="project" value="InterPro"/>
</dbReference>
<evidence type="ECO:0000256" key="5">
    <source>
        <dbReference type="ARBA" id="ARBA00022727"/>
    </source>
</evidence>
<comment type="function">
    <text evidence="11 12">Phosphorylation of dTMP to form dTDP in both de novo and salvage pathways of dTTP synthesis.</text>
</comment>
<evidence type="ECO:0000256" key="9">
    <source>
        <dbReference type="ARBA" id="ARBA00029962"/>
    </source>
</evidence>
<dbReference type="Gene3D" id="3.40.50.300">
    <property type="entry name" value="P-loop containing nucleotide triphosphate hydrolases"/>
    <property type="match status" value="1"/>
</dbReference>
<accession>A0A1L3GIJ8</accession>
<evidence type="ECO:0000256" key="11">
    <source>
        <dbReference type="ARBA" id="ARBA00057735"/>
    </source>
</evidence>
<keyword evidence="8 12" id="KW-0067">ATP-binding</keyword>
<dbReference type="PANTHER" id="PTHR10344">
    <property type="entry name" value="THYMIDYLATE KINASE"/>
    <property type="match status" value="1"/>
</dbReference>
<evidence type="ECO:0000256" key="2">
    <source>
        <dbReference type="ARBA" id="ARBA00012980"/>
    </source>
</evidence>
<gene>
    <name evidence="12" type="primary">tmk</name>
    <name evidence="14" type="ORF">A7E75_12655</name>
</gene>
<dbReference type="STRING" id="29542.A6070_06670"/>
<dbReference type="GO" id="GO:0006235">
    <property type="term" value="P:dTTP biosynthetic process"/>
    <property type="evidence" value="ECO:0007669"/>
    <property type="project" value="UniProtKB-UniRule"/>
</dbReference>
<dbReference type="CDD" id="cd01672">
    <property type="entry name" value="TMPK"/>
    <property type="match status" value="1"/>
</dbReference>
<dbReference type="KEGG" id="pace:A6070_06670"/>
<dbReference type="EMBL" id="CP015518">
    <property type="protein sequence ID" value="APG25767.1"/>
    <property type="molecule type" value="Genomic_DNA"/>
</dbReference>
<dbReference type="OrthoDB" id="9774907at2"/>
<reference evidence="14 15" key="1">
    <citation type="journal article" date="2017" name="Genome Announc.">
        <title>Complete Genome Sequences of Two Acetylene-Fermenting Pelobacter acetylenicus Strains.</title>
        <authorList>
            <person name="Sutton J.M."/>
            <person name="Baesman S.M."/>
            <person name="Fierst J.L."/>
            <person name="Poret-Peterson A.T."/>
            <person name="Oremland R.S."/>
            <person name="Dunlap D.S."/>
            <person name="Akob D.M."/>
        </authorList>
    </citation>
    <scope>NUCLEOTIDE SEQUENCE [LARGE SCALE GENOMIC DNA]</scope>
    <source>
        <strain evidence="14 15">DSM 3247</strain>
    </source>
</reference>
<evidence type="ECO:0000256" key="10">
    <source>
        <dbReference type="ARBA" id="ARBA00048743"/>
    </source>
</evidence>
<dbReference type="InterPro" id="IPR039430">
    <property type="entry name" value="Thymidylate_kin-like_dom"/>
</dbReference>
<sequence length="216" mass="23466">MSLFISLEGIEGCGKTTQIKVLASRLEDLGIRVLVTREPGGCPISDQIRQILLNPGNNLLVAKAELLLYAAARAQHVDEIIAPALQKGAIVLCDRFSDATLAYQGYGRGLDLELIHLLNDVAAGTCRPHLTLLLDMPAEQGITRARARNAASAGPDEDRFEQEALAFHLKVRQGYLELARRAPSRFRIIDADGTPEQVADRIWQVTSAMAMAAGRA</sequence>
<dbReference type="InterPro" id="IPR027417">
    <property type="entry name" value="P-loop_NTPase"/>
</dbReference>
<organism evidence="14 15">
    <name type="scientific">Syntrophotalea acetylenica</name>
    <name type="common">Pelobacter acetylenicus</name>
    <dbReference type="NCBI Taxonomy" id="29542"/>
    <lineage>
        <taxon>Bacteria</taxon>
        <taxon>Pseudomonadati</taxon>
        <taxon>Thermodesulfobacteriota</taxon>
        <taxon>Desulfuromonadia</taxon>
        <taxon>Desulfuromonadales</taxon>
        <taxon>Syntrophotaleaceae</taxon>
        <taxon>Syntrophotalea</taxon>
    </lineage>
</organism>
<dbReference type="SUPFAM" id="SSF52540">
    <property type="entry name" value="P-loop containing nucleoside triphosphate hydrolases"/>
    <property type="match status" value="1"/>
</dbReference>
<dbReference type="FunFam" id="3.40.50.300:FF:000225">
    <property type="entry name" value="Thymidylate kinase"/>
    <property type="match status" value="1"/>
</dbReference>
<name>A0A1L3GIJ8_SYNAC</name>
<keyword evidence="15" id="KW-1185">Reference proteome</keyword>
<keyword evidence="4 12" id="KW-0808">Transferase</keyword>
<evidence type="ECO:0000256" key="1">
    <source>
        <dbReference type="ARBA" id="ARBA00009776"/>
    </source>
</evidence>
<feature type="domain" description="Thymidylate kinase-like" evidence="13">
    <location>
        <begin position="7"/>
        <end position="202"/>
    </location>
</feature>